<gene>
    <name evidence="1" type="ORF">QP460_006725</name>
</gene>
<protein>
    <recommendedName>
        <fullName evidence="3">ESX-1 secretion-associated protein</fullName>
    </recommendedName>
</protein>
<evidence type="ECO:0008006" key="3">
    <source>
        <dbReference type="Google" id="ProtNLM"/>
    </source>
</evidence>
<sequence length="106" mass="10618">MPELISANAARLDALSQQDGGTDLDISALHSLGDVPFAGPFCHAAATALQRQHEHVAELNEYGTSAARALSALVSAVSTAEDAGAHALQSISPKMGAVAARGIGGA</sequence>
<accession>A0AAW9SVV7</accession>
<evidence type="ECO:0000313" key="2">
    <source>
        <dbReference type="Proteomes" id="UP001223646"/>
    </source>
</evidence>
<reference evidence="1" key="2">
    <citation type="submission" date="2024-05" db="EMBL/GenBank/DDBJ databases">
        <authorList>
            <person name="Wolfe A."/>
        </authorList>
    </citation>
    <scope>NUCLEOTIDE SEQUENCE</scope>
    <source>
        <strain evidence="1">UMB1064</strain>
    </source>
</reference>
<proteinExistence type="predicted"/>
<dbReference type="RefSeq" id="WP_048731574.1">
    <property type="nucleotide sequence ID" value="NZ_JASOOY020000020.1"/>
</dbReference>
<dbReference type="Proteomes" id="UP001223646">
    <property type="component" value="Unassembled WGS sequence"/>
</dbReference>
<dbReference type="AlphaFoldDB" id="A0AAW9SVV7"/>
<evidence type="ECO:0000313" key="1">
    <source>
        <dbReference type="EMBL" id="MEO3717279.1"/>
    </source>
</evidence>
<name>A0AAW9SVV7_CORAY</name>
<reference evidence="1" key="1">
    <citation type="submission" date="2023-05" db="EMBL/GenBank/DDBJ databases">
        <authorList>
            <person name="Du J."/>
        </authorList>
    </citation>
    <scope>NUCLEOTIDE SEQUENCE</scope>
    <source>
        <strain evidence="1">UMB1064</strain>
    </source>
</reference>
<dbReference type="EMBL" id="JASOOY020000020">
    <property type="protein sequence ID" value="MEO3717279.1"/>
    <property type="molecule type" value="Genomic_DNA"/>
</dbReference>
<organism evidence="1 2">
    <name type="scientific">Corynebacterium amycolatum</name>
    <dbReference type="NCBI Taxonomy" id="43765"/>
    <lineage>
        <taxon>Bacteria</taxon>
        <taxon>Bacillati</taxon>
        <taxon>Actinomycetota</taxon>
        <taxon>Actinomycetes</taxon>
        <taxon>Mycobacteriales</taxon>
        <taxon>Corynebacteriaceae</taxon>
        <taxon>Corynebacterium</taxon>
    </lineage>
</organism>
<comment type="caution">
    <text evidence="1">The sequence shown here is derived from an EMBL/GenBank/DDBJ whole genome shotgun (WGS) entry which is preliminary data.</text>
</comment>